<evidence type="ECO:0000313" key="1">
    <source>
        <dbReference type="EMBL" id="RNA29288.1"/>
    </source>
</evidence>
<comment type="caution">
    <text evidence="1">The sequence shown here is derived from an EMBL/GenBank/DDBJ whole genome shotgun (WGS) entry which is preliminary data.</text>
</comment>
<reference evidence="1 2" key="1">
    <citation type="journal article" date="2018" name="Sci. Rep.">
        <title>Genomic signatures of local adaptation to the degree of environmental predictability in rotifers.</title>
        <authorList>
            <person name="Franch-Gras L."/>
            <person name="Hahn C."/>
            <person name="Garcia-Roger E.M."/>
            <person name="Carmona M.J."/>
            <person name="Serra M."/>
            <person name="Gomez A."/>
        </authorList>
    </citation>
    <scope>NUCLEOTIDE SEQUENCE [LARGE SCALE GENOMIC DNA]</scope>
    <source>
        <strain evidence="1">HYR1</strain>
    </source>
</reference>
<proteinExistence type="predicted"/>
<dbReference type="EMBL" id="REGN01002249">
    <property type="protein sequence ID" value="RNA29288.1"/>
    <property type="molecule type" value="Genomic_DNA"/>
</dbReference>
<protein>
    <submittedName>
        <fullName evidence="1">Uncharacterized protein</fullName>
    </submittedName>
</protein>
<accession>A0A3M7S0X3</accession>
<name>A0A3M7S0X3_BRAPC</name>
<evidence type="ECO:0000313" key="2">
    <source>
        <dbReference type="Proteomes" id="UP000276133"/>
    </source>
</evidence>
<dbReference type="AlphaFoldDB" id="A0A3M7S0X3"/>
<keyword evidence="2" id="KW-1185">Reference proteome</keyword>
<organism evidence="1 2">
    <name type="scientific">Brachionus plicatilis</name>
    <name type="common">Marine rotifer</name>
    <name type="synonym">Brachionus muelleri</name>
    <dbReference type="NCBI Taxonomy" id="10195"/>
    <lineage>
        <taxon>Eukaryota</taxon>
        <taxon>Metazoa</taxon>
        <taxon>Spiralia</taxon>
        <taxon>Gnathifera</taxon>
        <taxon>Rotifera</taxon>
        <taxon>Eurotatoria</taxon>
        <taxon>Monogononta</taxon>
        <taxon>Pseudotrocha</taxon>
        <taxon>Ploima</taxon>
        <taxon>Brachionidae</taxon>
        <taxon>Brachionus</taxon>
    </lineage>
</organism>
<sequence length="146" mass="17432">MFSHRSSSSWFFSFWILEPRLQILIQNDRLSNVDGIYSRWNFLVVVLFGRWKLLVIGCWSTSNQQLATTPNPKYQQLSTAKKYYDQKVPTTINTIYLQLVFWPPVNFRPEEKKSSKSKNLKKFSFKKIRENVMESSTIFYLDYPKI</sequence>
<dbReference type="Proteomes" id="UP000276133">
    <property type="component" value="Unassembled WGS sequence"/>
</dbReference>
<gene>
    <name evidence="1" type="ORF">BpHYR1_007605</name>
</gene>